<dbReference type="RefSeq" id="WP_306680007.1">
    <property type="nucleotide sequence ID" value="NZ_JAVDBT010000006.1"/>
</dbReference>
<protein>
    <submittedName>
        <fullName evidence="1">Molybdopterin guanine dinucleotide synthesis</fullName>
    </submittedName>
</protein>
<keyword evidence="2" id="KW-1185">Reference proteome</keyword>
<dbReference type="EMBL" id="JAVDBT010000006">
    <property type="protein sequence ID" value="MDQ2066308.1"/>
    <property type="molecule type" value="Genomic_DNA"/>
</dbReference>
<gene>
    <name evidence="1" type="ORF">Q9295_07985</name>
</gene>
<evidence type="ECO:0000313" key="1">
    <source>
        <dbReference type="EMBL" id="MDQ2066308.1"/>
    </source>
</evidence>
<organism evidence="1 2">
    <name type="scientific">Pseudogemmobacter lacusdianii</name>
    <dbReference type="NCBI Taxonomy" id="3069608"/>
    <lineage>
        <taxon>Bacteria</taxon>
        <taxon>Pseudomonadati</taxon>
        <taxon>Pseudomonadota</taxon>
        <taxon>Alphaproteobacteria</taxon>
        <taxon>Rhodobacterales</taxon>
        <taxon>Paracoccaceae</taxon>
        <taxon>Pseudogemmobacter</taxon>
    </lineage>
</organism>
<name>A0ABU0VXG1_9RHOB</name>
<comment type="caution">
    <text evidence="1">The sequence shown here is derived from an EMBL/GenBank/DDBJ whole genome shotgun (WGS) entry which is preliminary data.</text>
</comment>
<accession>A0ABU0VXG1</accession>
<sequence length="293" mass="31896">MADWSAANLPTSAINRSNAIWLGCHDAEGGAEWHHRTRASAEEQLMTLIEMAEGQRLLIGFDFSMAYPAGFAEKLTGSADPRAIWRWLAEVVEDAPDNRNNRFSVAQSINALFPEGPGPFWSHPTEQDWPGLPPRRHGIAYDALGLAEFRIAESLTPGAKSPWMLFNPGSVGSQTLLGLPMIHRLASLPGTAVWPFDPPETLSEARVVLAEVYPSLIAGPVAIEANRRNLPRDQAQVRLMAQALWRLSQQEALAPLLDCPAEAAEEGWILGCNDPALLASVLQDDAQLGGALR</sequence>
<dbReference type="Proteomes" id="UP001239680">
    <property type="component" value="Unassembled WGS sequence"/>
</dbReference>
<reference evidence="1 2" key="1">
    <citation type="submission" date="2023-08" db="EMBL/GenBank/DDBJ databases">
        <title>Characterization of two Paracoccaceae strains isolated from Phycosphere and proposal of Xinfangfangia lacusdiani sp. nov.</title>
        <authorList>
            <person name="Deng Y."/>
            <person name="Zhang Y.Q."/>
        </authorList>
    </citation>
    <scope>NUCLEOTIDE SEQUENCE [LARGE SCALE GENOMIC DNA]</scope>
    <source>
        <strain evidence="1 2">CPCC 101601</strain>
    </source>
</reference>
<proteinExistence type="predicted"/>
<evidence type="ECO:0000313" key="2">
    <source>
        <dbReference type="Proteomes" id="UP001239680"/>
    </source>
</evidence>